<dbReference type="InterPro" id="IPR021458">
    <property type="entry name" value="Rv0495c"/>
</dbReference>
<comment type="similarity">
    <text evidence="1">Belongs to the Rv0495c family.</text>
</comment>
<name>A0A6C0GVE0_9BACT</name>
<sequence length="193" mass="22180">MIVIGNTCISDDIADQFFVCDLEKCKGACCVEGDLGAPLEKDELPVLEEVYKYVKPYLSKAGKRAIKQQGHYILDEDGDYSTPTIGKRECAYAIYDEKGILKCGIEQAYLDGKINFRKPISCHLYPIRITKYEEYHAINYHRWQICNPACRHGQALGVPLYKFLKAPLIRQYGEEWYNELVRLIAEKENQTNT</sequence>
<dbReference type="KEGG" id="rhoz:GXP67_22930"/>
<evidence type="ECO:0000256" key="1">
    <source>
        <dbReference type="ARBA" id="ARBA00093770"/>
    </source>
</evidence>
<dbReference type="RefSeq" id="WP_162448033.1">
    <property type="nucleotide sequence ID" value="NZ_CP048222.1"/>
</dbReference>
<evidence type="ECO:0000313" key="2">
    <source>
        <dbReference type="EMBL" id="QHT72139.1"/>
    </source>
</evidence>
<keyword evidence="3" id="KW-1185">Reference proteome</keyword>
<organism evidence="2 3">
    <name type="scientific">Rhodocytophaga rosea</name>
    <dbReference type="NCBI Taxonomy" id="2704465"/>
    <lineage>
        <taxon>Bacteria</taxon>
        <taxon>Pseudomonadati</taxon>
        <taxon>Bacteroidota</taxon>
        <taxon>Cytophagia</taxon>
        <taxon>Cytophagales</taxon>
        <taxon>Rhodocytophagaceae</taxon>
        <taxon>Rhodocytophaga</taxon>
    </lineage>
</organism>
<reference evidence="2 3" key="1">
    <citation type="submission" date="2020-01" db="EMBL/GenBank/DDBJ databases">
        <authorList>
            <person name="Kim M.K."/>
        </authorList>
    </citation>
    <scope>NUCLEOTIDE SEQUENCE [LARGE SCALE GENOMIC DNA]</scope>
    <source>
        <strain evidence="2 3">172606-1</strain>
    </source>
</reference>
<evidence type="ECO:0000313" key="3">
    <source>
        <dbReference type="Proteomes" id="UP000480178"/>
    </source>
</evidence>
<proteinExistence type="inferred from homology"/>
<dbReference type="Proteomes" id="UP000480178">
    <property type="component" value="Chromosome"/>
</dbReference>
<dbReference type="AlphaFoldDB" id="A0A6C0GVE0"/>
<dbReference type="Pfam" id="PF11307">
    <property type="entry name" value="DUF3109"/>
    <property type="match status" value="1"/>
</dbReference>
<accession>A0A6C0GVE0</accession>
<protein>
    <submittedName>
        <fullName evidence="2">DUF3109 family protein</fullName>
    </submittedName>
</protein>
<dbReference type="EMBL" id="CP048222">
    <property type="protein sequence ID" value="QHT72139.1"/>
    <property type="molecule type" value="Genomic_DNA"/>
</dbReference>
<gene>
    <name evidence="2" type="ORF">GXP67_22930</name>
</gene>